<evidence type="ECO:0000313" key="3">
    <source>
        <dbReference type="Proteomes" id="UP001501115"/>
    </source>
</evidence>
<proteinExistence type="predicted"/>
<dbReference type="Gene3D" id="1.20.59.10">
    <property type="entry name" value="Chorismate mutase"/>
    <property type="match status" value="1"/>
</dbReference>
<feature type="domain" description="Chorismate mutase" evidence="1">
    <location>
        <begin position="9"/>
        <end position="105"/>
    </location>
</feature>
<dbReference type="PROSITE" id="PS51168">
    <property type="entry name" value="CHORISMATE_MUT_2"/>
    <property type="match status" value="1"/>
</dbReference>
<dbReference type="RefSeq" id="WP_345659330.1">
    <property type="nucleotide sequence ID" value="NZ_BAABET010000001.1"/>
</dbReference>
<evidence type="ECO:0000313" key="2">
    <source>
        <dbReference type="EMBL" id="GAA4291895.1"/>
    </source>
</evidence>
<dbReference type="Proteomes" id="UP001501115">
    <property type="component" value="Unassembled WGS sequence"/>
</dbReference>
<dbReference type="SUPFAM" id="SSF48600">
    <property type="entry name" value="Chorismate mutase II"/>
    <property type="match status" value="1"/>
</dbReference>
<dbReference type="NCBIfam" id="TIGR01808">
    <property type="entry name" value="CM_M_hiGC-arch"/>
    <property type="match status" value="1"/>
</dbReference>
<accession>A0ABP8F0S6</accession>
<dbReference type="InterPro" id="IPR002701">
    <property type="entry name" value="CM_II_prokaryot"/>
</dbReference>
<reference evidence="3" key="1">
    <citation type="journal article" date="2019" name="Int. J. Syst. Evol. Microbiol.">
        <title>The Global Catalogue of Microorganisms (GCM) 10K type strain sequencing project: providing services to taxonomists for standard genome sequencing and annotation.</title>
        <authorList>
            <consortium name="The Broad Institute Genomics Platform"/>
            <consortium name="The Broad Institute Genome Sequencing Center for Infectious Disease"/>
            <person name="Wu L."/>
            <person name="Ma J."/>
        </authorList>
    </citation>
    <scope>NUCLEOTIDE SEQUENCE [LARGE SCALE GENOMIC DNA]</scope>
    <source>
        <strain evidence="3">JCM 31290</strain>
    </source>
</reference>
<name>A0ABP8F0S6_9ACTN</name>
<dbReference type="SMART" id="SM00830">
    <property type="entry name" value="CM_2"/>
    <property type="match status" value="1"/>
</dbReference>
<dbReference type="Pfam" id="PF01817">
    <property type="entry name" value="CM_2"/>
    <property type="match status" value="1"/>
</dbReference>
<dbReference type="InterPro" id="IPR036263">
    <property type="entry name" value="Chorismate_II_sf"/>
</dbReference>
<gene>
    <name evidence="2" type="ORF">GCM10023086_01310</name>
</gene>
<protein>
    <recommendedName>
        <fullName evidence="1">Chorismate mutase domain-containing protein</fullName>
    </recommendedName>
</protein>
<keyword evidence="3" id="KW-1185">Reference proteome</keyword>
<sequence>MEQYENVAVQTDFHIDSAREAIDALDLQIIEIIQRRQAISLQIQQKRMSEGGTRTVLSREERILDRYATGLGARGTALALNILSLCRGRVTTAEPGAGGGPQGAR</sequence>
<evidence type="ECO:0000259" key="1">
    <source>
        <dbReference type="PROSITE" id="PS51168"/>
    </source>
</evidence>
<comment type="caution">
    <text evidence="2">The sequence shown here is derived from an EMBL/GenBank/DDBJ whole genome shotgun (WGS) entry which is preliminary data.</text>
</comment>
<dbReference type="InterPro" id="IPR036979">
    <property type="entry name" value="CM_dom_sf"/>
</dbReference>
<organism evidence="2 3">
    <name type="scientific">Streptomyces venetus</name>
    <dbReference type="NCBI Taxonomy" id="1701086"/>
    <lineage>
        <taxon>Bacteria</taxon>
        <taxon>Bacillati</taxon>
        <taxon>Actinomycetota</taxon>
        <taxon>Actinomycetes</taxon>
        <taxon>Kitasatosporales</taxon>
        <taxon>Streptomycetaceae</taxon>
        <taxon>Streptomyces</taxon>
    </lineage>
</organism>
<dbReference type="NCBIfam" id="NF005894">
    <property type="entry name" value="PRK07857.1"/>
    <property type="match status" value="1"/>
</dbReference>
<dbReference type="InterPro" id="IPR010958">
    <property type="entry name" value="Chorismate_mutase_highGC-bac"/>
</dbReference>
<dbReference type="EMBL" id="BAABET010000001">
    <property type="protein sequence ID" value="GAA4291895.1"/>
    <property type="molecule type" value="Genomic_DNA"/>
</dbReference>